<proteinExistence type="predicted"/>
<dbReference type="AlphaFoldDB" id="A0A6J4LNG1"/>
<evidence type="ECO:0000313" key="1">
    <source>
        <dbReference type="EMBL" id="CAA9337521.1"/>
    </source>
</evidence>
<name>A0A6J4LNG1_9ACTN</name>
<gene>
    <name evidence="1" type="ORF">AVDCRST_MAG72-612</name>
</gene>
<feature type="non-terminal residue" evidence="1">
    <location>
        <position position="1"/>
    </location>
</feature>
<protein>
    <submittedName>
        <fullName evidence="1">Uncharacterized protein</fullName>
    </submittedName>
</protein>
<organism evidence="1">
    <name type="scientific">uncultured Nocardioidaceae bacterium</name>
    <dbReference type="NCBI Taxonomy" id="253824"/>
    <lineage>
        <taxon>Bacteria</taxon>
        <taxon>Bacillati</taxon>
        <taxon>Actinomycetota</taxon>
        <taxon>Actinomycetes</taxon>
        <taxon>Propionibacteriales</taxon>
        <taxon>Nocardioidaceae</taxon>
        <taxon>environmental samples</taxon>
    </lineage>
</organism>
<sequence>RWGPCRLRWGPCRLRWGPCRLRWGPCSLRSDSRTLPRSPSPTLTGC</sequence>
<accession>A0A6J4LNG1</accession>
<feature type="non-terminal residue" evidence="1">
    <location>
        <position position="46"/>
    </location>
</feature>
<dbReference type="EMBL" id="CADCUJ010000027">
    <property type="protein sequence ID" value="CAA9337521.1"/>
    <property type="molecule type" value="Genomic_DNA"/>
</dbReference>
<reference evidence="1" key="1">
    <citation type="submission" date="2020-02" db="EMBL/GenBank/DDBJ databases">
        <authorList>
            <person name="Meier V. D."/>
        </authorList>
    </citation>
    <scope>NUCLEOTIDE SEQUENCE</scope>
    <source>
        <strain evidence="1">AVDCRST_MAG72</strain>
    </source>
</reference>